<reference evidence="3 4" key="2">
    <citation type="submission" date="2009-02" db="EMBL/GenBank/DDBJ databases">
        <title>Draft genome sequence of Eubacterium hallii (DSM 3353).</title>
        <authorList>
            <person name="Sudarsanam P."/>
            <person name="Ley R."/>
            <person name="Guruge J."/>
            <person name="Turnbaugh P.J."/>
            <person name="Mahowald M."/>
            <person name="Liep D."/>
            <person name="Gordon J."/>
        </authorList>
    </citation>
    <scope>NUCLEOTIDE SEQUENCE [LARGE SCALE GENOMIC DNA]</scope>
    <source>
        <strain evidence="3 4">DSM 3353</strain>
    </source>
</reference>
<dbReference type="PROSITE" id="PS50943">
    <property type="entry name" value="HTH_CROC1"/>
    <property type="match status" value="1"/>
</dbReference>
<dbReference type="eggNOG" id="COG1396">
    <property type="taxonomic scope" value="Bacteria"/>
</dbReference>
<dbReference type="InterPro" id="IPR001387">
    <property type="entry name" value="Cro/C1-type_HTH"/>
</dbReference>
<dbReference type="AlphaFoldDB" id="C0ESN2"/>
<dbReference type="EMBL" id="ACEP01000029">
    <property type="protein sequence ID" value="EEG37624.1"/>
    <property type="molecule type" value="Genomic_DNA"/>
</dbReference>
<dbReference type="Proteomes" id="UP000003174">
    <property type="component" value="Unassembled WGS sequence"/>
</dbReference>
<proteinExistence type="predicted"/>
<dbReference type="Pfam" id="PF01381">
    <property type="entry name" value="HTH_3"/>
    <property type="match status" value="1"/>
</dbReference>
<dbReference type="Gene3D" id="1.10.260.40">
    <property type="entry name" value="lambda repressor-like DNA-binding domains"/>
    <property type="match status" value="1"/>
</dbReference>
<feature type="coiled-coil region" evidence="1">
    <location>
        <begin position="184"/>
        <end position="211"/>
    </location>
</feature>
<dbReference type="CDD" id="cd00093">
    <property type="entry name" value="HTH_XRE"/>
    <property type="match status" value="1"/>
</dbReference>
<organism evidence="3 4">
    <name type="scientific">Anaerobutyricum hallii DSM 3353</name>
    <dbReference type="NCBI Taxonomy" id="411469"/>
    <lineage>
        <taxon>Bacteria</taxon>
        <taxon>Bacillati</taxon>
        <taxon>Bacillota</taxon>
        <taxon>Clostridia</taxon>
        <taxon>Lachnospirales</taxon>
        <taxon>Lachnospiraceae</taxon>
        <taxon>Anaerobutyricum</taxon>
    </lineage>
</organism>
<dbReference type="InterPro" id="IPR010982">
    <property type="entry name" value="Lambda_DNA-bd_dom_sf"/>
</dbReference>
<dbReference type="SMART" id="SM00530">
    <property type="entry name" value="HTH_XRE"/>
    <property type="match status" value="1"/>
</dbReference>
<feature type="domain" description="HTH cro/C1-type" evidence="2">
    <location>
        <begin position="24"/>
        <end position="82"/>
    </location>
</feature>
<keyword evidence="1" id="KW-0175">Coiled coil</keyword>
<keyword evidence="3" id="KW-0238">DNA-binding</keyword>
<evidence type="ECO:0000313" key="3">
    <source>
        <dbReference type="EMBL" id="EEG37624.1"/>
    </source>
</evidence>
<evidence type="ECO:0000259" key="2">
    <source>
        <dbReference type="PROSITE" id="PS50943"/>
    </source>
</evidence>
<gene>
    <name evidence="3" type="ORF">EUBHAL_00405</name>
</gene>
<evidence type="ECO:0000313" key="4">
    <source>
        <dbReference type="Proteomes" id="UP000003174"/>
    </source>
</evidence>
<evidence type="ECO:0000256" key="1">
    <source>
        <dbReference type="SAM" id="Coils"/>
    </source>
</evidence>
<dbReference type="GO" id="GO:0003677">
    <property type="term" value="F:DNA binding"/>
    <property type="evidence" value="ECO:0007669"/>
    <property type="project" value="UniProtKB-KW"/>
</dbReference>
<reference evidence="3 4" key="1">
    <citation type="submission" date="2009-01" db="EMBL/GenBank/DDBJ databases">
        <authorList>
            <person name="Fulton L."/>
            <person name="Clifton S."/>
            <person name="Fulton B."/>
            <person name="Xu J."/>
            <person name="Minx P."/>
            <person name="Pepin K.H."/>
            <person name="Johnson M."/>
            <person name="Bhonagiri V."/>
            <person name="Nash W.E."/>
            <person name="Mardis E.R."/>
            <person name="Wilson R.K."/>
        </authorList>
    </citation>
    <scope>NUCLEOTIDE SEQUENCE [LARGE SCALE GENOMIC DNA]</scope>
    <source>
        <strain evidence="3 4">DSM 3353</strain>
    </source>
</reference>
<name>C0ESN2_9FIRM</name>
<sequence length="375" mass="44034">MTFDIMKLFENDNFISPGSIGGKIKKIRELRGLTQKQLGIMCGFSASSADVRIAQYEKNKKIPREKTLKDICEALNIDVYCLFDADMLPYQRMFHALFDIEDFHGLHPIKRNNKYYLEFSGPTVIGQDILPHDFDEFLKEWYEMYQQHLPNPSDTKKEKEKKEANYALWRYEYPINVAEENTKKLQNQMKMNHLQAQMDALNAEMQGEAELSQLDSAMADALAASKKVYRDITKESEFILLIKKLIEADIPIKRFSPEVSTKIDYDHMHIISIKTQDIINNESNKSYFAEFLCQIETMQRAGLNINRKITCKNNELYVTYEIASSQWKYLENLNRYWDDIIYIKERIGSWPNQEIDELNKKFLNKITGPHDMIIN</sequence>
<protein>
    <submittedName>
        <fullName evidence="3">DNA-binding helix-turn-helix protein</fullName>
    </submittedName>
</protein>
<accession>C0ESN2</accession>
<comment type="caution">
    <text evidence="3">The sequence shown here is derived from an EMBL/GenBank/DDBJ whole genome shotgun (WGS) entry which is preliminary data.</text>
</comment>
<dbReference type="SUPFAM" id="SSF47413">
    <property type="entry name" value="lambda repressor-like DNA-binding domains"/>
    <property type="match status" value="1"/>
</dbReference>